<evidence type="ECO:0000256" key="1">
    <source>
        <dbReference type="ARBA" id="ARBA00004167"/>
    </source>
</evidence>
<keyword evidence="4 6" id="KW-0472">Membrane</keyword>
<protein>
    <submittedName>
        <fullName evidence="8">Translocation/assembly module TamB</fullName>
    </submittedName>
</protein>
<evidence type="ECO:0000256" key="6">
    <source>
        <dbReference type="SAM" id="Phobius"/>
    </source>
</evidence>
<dbReference type="PANTHER" id="PTHR36985">
    <property type="entry name" value="TRANSLOCATION AND ASSEMBLY MODULE SUBUNIT TAMB"/>
    <property type="match status" value="1"/>
</dbReference>
<gene>
    <name evidence="8" type="ORF">WKR92_10705</name>
</gene>
<dbReference type="Proteomes" id="UP001580928">
    <property type="component" value="Unassembled WGS sequence"/>
</dbReference>
<dbReference type="RefSeq" id="WP_375557831.1">
    <property type="nucleotide sequence ID" value="NZ_JBBVGT010000002.1"/>
</dbReference>
<keyword evidence="9" id="KW-1185">Reference proteome</keyword>
<dbReference type="EMBL" id="JBBVGT010000002">
    <property type="protein sequence ID" value="MFB5946304.1"/>
    <property type="molecule type" value="Genomic_DNA"/>
</dbReference>
<feature type="domain" description="Translocation and assembly module TamB C-terminal" evidence="7">
    <location>
        <begin position="1191"/>
        <end position="1633"/>
    </location>
</feature>
<sequence>MNKFTKISLRVILWLLGVVIGLIILLYILINIPKVQNFVVQKVVSYIETKIETPVRLERVSLKLPKLLVLEGVYFEDQKQDTLLAGESLAVDISLLKLLNNKVEINELNFKGITANIDRTLPDSAFNFDYIIRAFVSEEVEEESTDTAAAMDFSIDKINLDRIRLRYNDEVIGTNADFYLGHLDTRIKNFDLENMHFEIPKVSIEGIKTIVHQAEIAEASSVPATDDLGVEAAAGEDAAFPDVKLGEVSLKDIDVVYTDAATAMDAKLKFKNLLVDFNELDLRNEKVDIKKLLLEDTDAALAMGRATTATEGPNETDTSSTEEPINWIVNIDDMDVSNTHVAYDDNTAPRLQKGLDYAHMNISDLNIDLDELYFSMDSISGNLQSFTFRDTSGLQLNKLETQFAYTNQGVLLEDFILETPNTQLASEVTLSYPSLDAISENPELIDLSLLVDDSRLGMADVVLLVPTLDTMEVMQPLLTRSFDIDADLNGSLADLRIRRFVASTLDDTYVNISGSVRNVMEPERLFADLKINNLQSSNRDLTRLIAKTLLPPDIEIPNSIKLTGVFRGGMNSFRTNLDLNTSVGNADLLANYNAARDTSYSAKVNIQNLDVGGFLKNDTTFGAITFVADVEGVGLDPRTMVAKGEATLVDAEVMGYPYHDIKLNFQADKGNILANLLSSDPNIAVNMNAQATWTDKYPQLLMNLNVDSLNLKNLNLVADDIRYHGRLEADLPTADPDYLNGDINVVNSLLLYNGERYALDSIKLHSEATDSLKFLNLEAEFMNAMVYGDYKLTQIGTAIQDVIETYYNPTNVIDTTSYDPQTFEFNAEIIRSPLIRRVAPALAEMEPITLFGNFASETKSLNARIGAPHVLYDSTLIDDVSFDINTADSTLYYAGVIGEVNVSNINLFNTLISGNVNNSIVNTGLWIRDTANVNQYHIGAELLAENNDFIFRLKPDGLILNYDQWNIQEGNAIRFGDLGIHASNFILENNGQSFQLQSRDSSRNSPIDALFSNFRIETFTKFIESETLKLGGAINGDATIDRFESSPVFVSDLTINDFYFGVDTIGDINIQVNNQQENTFAANITVTGNGNDLNLSGDYISPPEAPSTMDFDLNINRLNMSTLEAFSFGSLRRADGYLNGQLAITGSPDAPRLNGSLLFNEAELNVSMLNAQFYFDNDAIQFNDQGIRFQDFSIADSVGNTATINGLVSTSTYTDFDFNLAVEASDFQVLNSSKVDNELFYGTLFLDSDLRITGTMESPQVNGTLNVNDRTKMTFVVPDSEPGLTEREGIIKFVDRSDSSSYDLFEQQLATTPQTVTGMDVSVNIGVDPDAEFNVIIDPGTGDALFIKGEAQLNAGISPGGNMSLAGTYEVEEGYYNLSFNMIKRRFDFKQGSTIVWNGEPMAADLNITAAYDIDAAPIDLLENQLAGRNSNYYKQKIPFEVELFITGEMMKPEISFGIDLQEENAGVSQDVTSLVETRLSQIRENESELNKQVFALILLGRFVAENPFSSAAGGSVESMARNSVSDLLSAQLNNLAGDLISGVELNFDLQSTDDYSTGTQQNRTDLNVGVSKRLLNDRLKVTVGSNFEIEGGQPGRQPTNIAGDIAIEYQLSKDGRYFLRAFRKNQYEVTLQGQVIETGLGFNINMDYDKFLELFMGAERLQQYLQEVQERKNKALMQSAPVQRKRQNPSDSTQVIKFREEGAENEE</sequence>
<dbReference type="Pfam" id="PF04357">
    <property type="entry name" value="TamB"/>
    <property type="match status" value="1"/>
</dbReference>
<comment type="caution">
    <text evidence="8">The sequence shown here is derived from an EMBL/GenBank/DDBJ whole genome shotgun (WGS) entry which is preliminary data.</text>
</comment>
<dbReference type="InterPro" id="IPR007452">
    <property type="entry name" value="TamB_C"/>
</dbReference>
<evidence type="ECO:0000259" key="7">
    <source>
        <dbReference type="Pfam" id="PF04357"/>
    </source>
</evidence>
<dbReference type="InterPro" id="IPR008023">
    <property type="entry name" value="DUF748"/>
</dbReference>
<comment type="subcellular location">
    <subcellularLocation>
        <location evidence="1">Membrane</location>
        <topology evidence="1">Single-pass membrane protein</topology>
    </subcellularLocation>
</comment>
<evidence type="ECO:0000313" key="9">
    <source>
        <dbReference type="Proteomes" id="UP001580928"/>
    </source>
</evidence>
<keyword evidence="3 6" id="KW-1133">Transmembrane helix</keyword>
<dbReference type="Pfam" id="PF05359">
    <property type="entry name" value="DUF748"/>
    <property type="match status" value="1"/>
</dbReference>
<feature type="transmembrane region" description="Helical" evidence="6">
    <location>
        <begin position="12"/>
        <end position="30"/>
    </location>
</feature>
<evidence type="ECO:0000256" key="5">
    <source>
        <dbReference type="SAM" id="MobiDB-lite"/>
    </source>
</evidence>
<accession>A0ABV5CFG3</accession>
<evidence type="ECO:0000313" key="8">
    <source>
        <dbReference type="EMBL" id="MFB5946304.1"/>
    </source>
</evidence>
<proteinExistence type="predicted"/>
<feature type="compositionally biased region" description="Basic and acidic residues" evidence="5">
    <location>
        <begin position="1698"/>
        <end position="1708"/>
    </location>
</feature>
<evidence type="ECO:0000256" key="4">
    <source>
        <dbReference type="ARBA" id="ARBA00023136"/>
    </source>
</evidence>
<keyword evidence="2 6" id="KW-0812">Transmembrane</keyword>
<evidence type="ECO:0000256" key="2">
    <source>
        <dbReference type="ARBA" id="ARBA00022692"/>
    </source>
</evidence>
<reference evidence="8 9" key="1">
    <citation type="submission" date="2024-04" db="EMBL/GenBank/DDBJ databases">
        <title>Albibacterium profundi sp. nov., isolated from sediment of the Challenger Deep of Mariana Trench.</title>
        <authorList>
            <person name="Wang Y."/>
        </authorList>
    </citation>
    <scope>NUCLEOTIDE SEQUENCE [LARGE SCALE GENOMIC DNA]</scope>
    <source>
        <strain evidence="8 9">RHL897</strain>
    </source>
</reference>
<name>A0ABV5CFG3_9SPHI</name>
<feature type="region of interest" description="Disordered" evidence="5">
    <location>
        <begin position="1677"/>
        <end position="1708"/>
    </location>
</feature>
<dbReference type="PANTHER" id="PTHR36985:SF1">
    <property type="entry name" value="TRANSLOCATION AND ASSEMBLY MODULE SUBUNIT TAMB"/>
    <property type="match status" value="1"/>
</dbReference>
<organism evidence="8 9">
    <name type="scientific">Albibacterium profundi</name>
    <dbReference type="NCBI Taxonomy" id="3134906"/>
    <lineage>
        <taxon>Bacteria</taxon>
        <taxon>Pseudomonadati</taxon>
        <taxon>Bacteroidota</taxon>
        <taxon>Sphingobacteriia</taxon>
        <taxon>Sphingobacteriales</taxon>
        <taxon>Sphingobacteriaceae</taxon>
        <taxon>Albibacterium</taxon>
    </lineage>
</organism>
<evidence type="ECO:0000256" key="3">
    <source>
        <dbReference type="ARBA" id="ARBA00022989"/>
    </source>
</evidence>